<dbReference type="EMBL" id="GBRH01246913">
    <property type="protein sequence ID" value="JAD50982.1"/>
    <property type="molecule type" value="Transcribed_RNA"/>
</dbReference>
<evidence type="ECO:0000313" key="1">
    <source>
        <dbReference type="EMBL" id="JAD50982.1"/>
    </source>
</evidence>
<sequence>MARVVLPRPPVPKIDTTLSCFSSLIIQPVISCRGPSMPTRFLASSYSVGARGSKGTCAGMVICGSMLYRLCRSLSSTIWVLSSWISFAICR</sequence>
<reference evidence="1" key="1">
    <citation type="submission" date="2014-09" db="EMBL/GenBank/DDBJ databases">
        <authorList>
            <person name="Magalhaes I.L.F."/>
            <person name="Oliveira U."/>
            <person name="Santos F.R."/>
            <person name="Vidigal T.H.D.A."/>
            <person name="Brescovit A.D."/>
            <person name="Santos A.J."/>
        </authorList>
    </citation>
    <scope>NUCLEOTIDE SEQUENCE</scope>
    <source>
        <tissue evidence="1">Shoot tissue taken approximately 20 cm above the soil surface</tissue>
    </source>
</reference>
<name>A0A0A9AV59_ARUDO</name>
<proteinExistence type="predicted"/>
<protein>
    <submittedName>
        <fullName evidence="1">Uncharacterized protein</fullName>
    </submittedName>
</protein>
<dbReference type="AlphaFoldDB" id="A0A0A9AV59"/>
<accession>A0A0A9AV59</accession>
<reference evidence="1" key="2">
    <citation type="journal article" date="2015" name="Data Brief">
        <title>Shoot transcriptome of the giant reed, Arundo donax.</title>
        <authorList>
            <person name="Barrero R.A."/>
            <person name="Guerrero F.D."/>
            <person name="Moolhuijzen P."/>
            <person name="Goolsby J.A."/>
            <person name="Tidwell J."/>
            <person name="Bellgard S.E."/>
            <person name="Bellgard M.I."/>
        </authorList>
    </citation>
    <scope>NUCLEOTIDE SEQUENCE</scope>
    <source>
        <tissue evidence="1">Shoot tissue taken approximately 20 cm above the soil surface</tissue>
    </source>
</reference>
<organism evidence="1">
    <name type="scientific">Arundo donax</name>
    <name type="common">Giant reed</name>
    <name type="synonym">Donax arundinaceus</name>
    <dbReference type="NCBI Taxonomy" id="35708"/>
    <lineage>
        <taxon>Eukaryota</taxon>
        <taxon>Viridiplantae</taxon>
        <taxon>Streptophyta</taxon>
        <taxon>Embryophyta</taxon>
        <taxon>Tracheophyta</taxon>
        <taxon>Spermatophyta</taxon>
        <taxon>Magnoliopsida</taxon>
        <taxon>Liliopsida</taxon>
        <taxon>Poales</taxon>
        <taxon>Poaceae</taxon>
        <taxon>PACMAD clade</taxon>
        <taxon>Arundinoideae</taxon>
        <taxon>Arundineae</taxon>
        <taxon>Arundo</taxon>
    </lineage>
</organism>